<protein>
    <submittedName>
        <fullName evidence="1">Uncharacterized protein</fullName>
    </submittedName>
</protein>
<proteinExistence type="predicted"/>
<dbReference type="AlphaFoldDB" id="A0AAN6RQ89"/>
<dbReference type="EMBL" id="MU855876">
    <property type="protein sequence ID" value="KAK3898819.1"/>
    <property type="molecule type" value="Genomic_DNA"/>
</dbReference>
<dbReference type="Proteomes" id="UP001303889">
    <property type="component" value="Unassembled WGS sequence"/>
</dbReference>
<comment type="caution">
    <text evidence="1">The sequence shown here is derived from an EMBL/GenBank/DDBJ whole genome shotgun (WGS) entry which is preliminary data.</text>
</comment>
<feature type="non-terminal residue" evidence="1">
    <location>
        <position position="229"/>
    </location>
</feature>
<reference evidence="1" key="1">
    <citation type="journal article" date="2023" name="Mol. Phylogenet. Evol.">
        <title>Genome-scale phylogeny and comparative genomics of the fungal order Sordariales.</title>
        <authorList>
            <person name="Hensen N."/>
            <person name="Bonometti L."/>
            <person name="Westerberg I."/>
            <person name="Brannstrom I.O."/>
            <person name="Guillou S."/>
            <person name="Cros-Aarteil S."/>
            <person name="Calhoun S."/>
            <person name="Haridas S."/>
            <person name="Kuo A."/>
            <person name="Mondo S."/>
            <person name="Pangilinan J."/>
            <person name="Riley R."/>
            <person name="LaButti K."/>
            <person name="Andreopoulos B."/>
            <person name="Lipzen A."/>
            <person name="Chen C."/>
            <person name="Yan M."/>
            <person name="Daum C."/>
            <person name="Ng V."/>
            <person name="Clum A."/>
            <person name="Steindorff A."/>
            <person name="Ohm R.A."/>
            <person name="Martin F."/>
            <person name="Silar P."/>
            <person name="Natvig D.O."/>
            <person name="Lalanne C."/>
            <person name="Gautier V."/>
            <person name="Ament-Velasquez S.L."/>
            <person name="Kruys A."/>
            <person name="Hutchinson M.I."/>
            <person name="Powell A.J."/>
            <person name="Barry K."/>
            <person name="Miller A.N."/>
            <person name="Grigoriev I.V."/>
            <person name="Debuchy R."/>
            <person name="Gladieux P."/>
            <person name="Hiltunen Thoren M."/>
            <person name="Johannesson H."/>
        </authorList>
    </citation>
    <scope>NUCLEOTIDE SEQUENCE</scope>
    <source>
        <strain evidence="1">CBS 103.79</strain>
    </source>
</reference>
<name>A0AAN6RQ89_9PEZI</name>
<evidence type="ECO:0000313" key="2">
    <source>
        <dbReference type="Proteomes" id="UP001303889"/>
    </source>
</evidence>
<keyword evidence="2" id="KW-1185">Reference proteome</keyword>
<accession>A0AAN6RQ89</accession>
<reference evidence="1" key="2">
    <citation type="submission" date="2023-05" db="EMBL/GenBank/DDBJ databases">
        <authorList>
            <consortium name="Lawrence Berkeley National Laboratory"/>
            <person name="Steindorff A."/>
            <person name="Hensen N."/>
            <person name="Bonometti L."/>
            <person name="Westerberg I."/>
            <person name="Brannstrom I.O."/>
            <person name="Guillou S."/>
            <person name="Cros-Aarteil S."/>
            <person name="Calhoun S."/>
            <person name="Haridas S."/>
            <person name="Kuo A."/>
            <person name="Mondo S."/>
            <person name="Pangilinan J."/>
            <person name="Riley R."/>
            <person name="Labutti K."/>
            <person name="Andreopoulos B."/>
            <person name="Lipzen A."/>
            <person name="Chen C."/>
            <person name="Yanf M."/>
            <person name="Daum C."/>
            <person name="Ng V."/>
            <person name="Clum A."/>
            <person name="Ohm R."/>
            <person name="Martin F."/>
            <person name="Silar P."/>
            <person name="Natvig D."/>
            <person name="Lalanne C."/>
            <person name="Gautier V."/>
            <person name="Ament-Velasquez S.L."/>
            <person name="Kruys A."/>
            <person name="Hutchinson M.I."/>
            <person name="Powell A.J."/>
            <person name="Barry K."/>
            <person name="Miller A.N."/>
            <person name="Grigoriev I.V."/>
            <person name="Debuchy R."/>
            <person name="Gladieux P."/>
            <person name="Thoren M.H."/>
            <person name="Johannesson H."/>
        </authorList>
    </citation>
    <scope>NUCLEOTIDE SEQUENCE</scope>
    <source>
        <strain evidence="1">CBS 103.79</strain>
    </source>
</reference>
<gene>
    <name evidence="1" type="ORF">C8A05DRAFT_37588</name>
</gene>
<organism evidence="1 2">
    <name type="scientific">Staphylotrichum tortipilum</name>
    <dbReference type="NCBI Taxonomy" id="2831512"/>
    <lineage>
        <taxon>Eukaryota</taxon>
        <taxon>Fungi</taxon>
        <taxon>Dikarya</taxon>
        <taxon>Ascomycota</taxon>
        <taxon>Pezizomycotina</taxon>
        <taxon>Sordariomycetes</taxon>
        <taxon>Sordariomycetidae</taxon>
        <taxon>Sordariales</taxon>
        <taxon>Chaetomiaceae</taxon>
        <taxon>Staphylotrichum</taxon>
    </lineage>
</organism>
<sequence>MRPYSFNCLICGWVMPDQDGEATWLEQFRGVFSSPEESIVLTGIGHYTAAHNGVYVAPPDPTARWNDPGSNPVQDHFGVIGQSYRNGRRGFILHESCWSLLRQAYHPAPVPHERLFEVLSSMPMAMTDRETMDWGHGHGGLVFLRGETSYFPREYLRLWSRGSEGGWFGMPYVVDPLAVAEVRRLLGEPLQEPPSRNLPTSSAAMTRGYDPLDAVPEELRCAIAAYLPT</sequence>
<evidence type="ECO:0000313" key="1">
    <source>
        <dbReference type="EMBL" id="KAK3898819.1"/>
    </source>
</evidence>